<evidence type="ECO:0000313" key="3">
    <source>
        <dbReference type="Proteomes" id="UP000254808"/>
    </source>
</evidence>
<feature type="domain" description="Glycosyltransferase 2-like" evidence="1">
    <location>
        <begin position="15"/>
        <end position="175"/>
    </location>
</feature>
<protein>
    <submittedName>
        <fullName evidence="2">Teichuronic acid biosynthesis glycosyltransferase TuaG</fullName>
    </submittedName>
</protein>
<dbReference type="EMBL" id="CP027806">
    <property type="protein sequence ID" value="AXJ00668.1"/>
    <property type="molecule type" value="Genomic_DNA"/>
</dbReference>
<dbReference type="Gene3D" id="3.90.550.10">
    <property type="entry name" value="Spore Coat Polysaccharide Biosynthesis Protein SpsA, Chain A"/>
    <property type="match status" value="1"/>
</dbReference>
<keyword evidence="2" id="KW-0808">Transferase</keyword>
<dbReference type="SUPFAM" id="SSF53448">
    <property type="entry name" value="Nucleotide-diphospho-sugar transferases"/>
    <property type="match status" value="1"/>
</dbReference>
<dbReference type="InterPro" id="IPR001173">
    <property type="entry name" value="Glyco_trans_2-like"/>
</dbReference>
<dbReference type="Pfam" id="PF00535">
    <property type="entry name" value="Glycos_transf_2"/>
    <property type="match status" value="1"/>
</dbReference>
<dbReference type="GO" id="GO:0016758">
    <property type="term" value="F:hexosyltransferase activity"/>
    <property type="evidence" value="ECO:0007669"/>
    <property type="project" value="UniProtKB-ARBA"/>
</dbReference>
<dbReference type="PANTHER" id="PTHR22916">
    <property type="entry name" value="GLYCOSYLTRANSFERASE"/>
    <property type="match status" value="1"/>
</dbReference>
<proteinExistence type="predicted"/>
<dbReference type="KEGG" id="cprv:CYPRO_1412"/>
<dbReference type="PANTHER" id="PTHR22916:SF3">
    <property type="entry name" value="UDP-GLCNAC:BETAGAL BETA-1,3-N-ACETYLGLUCOSAMINYLTRANSFERASE-LIKE PROTEIN 1"/>
    <property type="match status" value="1"/>
</dbReference>
<dbReference type="AlphaFoldDB" id="A0A345UJL6"/>
<organism evidence="2 3">
    <name type="scientific">Cyclonatronum proteinivorum</name>
    <dbReference type="NCBI Taxonomy" id="1457365"/>
    <lineage>
        <taxon>Bacteria</taxon>
        <taxon>Pseudomonadati</taxon>
        <taxon>Balneolota</taxon>
        <taxon>Balneolia</taxon>
        <taxon>Balneolales</taxon>
        <taxon>Cyclonatronaceae</taxon>
        <taxon>Cyclonatronum</taxon>
    </lineage>
</organism>
<keyword evidence="3" id="KW-1185">Reference proteome</keyword>
<dbReference type="OrthoDB" id="6638511at2"/>
<reference evidence="2 3" key="1">
    <citation type="submission" date="2018-03" db="EMBL/GenBank/DDBJ databases">
        <title>Phenotypic and genomic properties of Cyclonatronum proteinivorum gen. nov., sp. nov., a haloalkaliphilic bacteroidete from soda lakes possessing Na+-translocating rhodopsin.</title>
        <authorList>
            <person name="Toshchakov S.V."/>
            <person name="Korzhenkov A."/>
            <person name="Samarov N.I."/>
            <person name="Kublanov I.V."/>
            <person name="Muntyan M.S."/>
            <person name="Sorokin D.Y."/>
        </authorList>
    </citation>
    <scope>NUCLEOTIDE SEQUENCE [LARGE SCALE GENOMIC DNA]</scope>
    <source>
        <strain evidence="2 3">Omega</strain>
    </source>
</reference>
<evidence type="ECO:0000313" key="2">
    <source>
        <dbReference type="EMBL" id="AXJ00668.1"/>
    </source>
</evidence>
<dbReference type="InterPro" id="IPR029044">
    <property type="entry name" value="Nucleotide-diphossugar_trans"/>
</dbReference>
<sequence length="260" mass="29818">MVTLYVPDSRVPQVTVITAVFNAEAFVAQTVQSVLDQAFGDFEYLIVDDASTDSTPDIIQGFAENDNRIHVFRNTRNLGVAASRNRALAQAKGKYIAFLDGDDIWYPDFLREMLLFMEDGGFAFGCASHKRVDEKLIPLRKPFIVPEAITRKELLRTCSVPLLTTMLRRDAFDEIRFPLLPVNNDYGLWLKLIRSCGTIYGNPKVLAVYRMRKGSVSSDKLRSMRYIWQLYRTQEKLGFLTACRLMFIYTLNGFRKYYGS</sequence>
<dbReference type="CDD" id="cd00761">
    <property type="entry name" value="Glyco_tranf_GTA_type"/>
    <property type="match status" value="1"/>
</dbReference>
<dbReference type="Proteomes" id="UP000254808">
    <property type="component" value="Chromosome"/>
</dbReference>
<name>A0A345UJL6_9BACT</name>
<accession>A0A345UJL6</accession>
<evidence type="ECO:0000259" key="1">
    <source>
        <dbReference type="Pfam" id="PF00535"/>
    </source>
</evidence>
<gene>
    <name evidence="2" type="ORF">CYPRO_1412</name>
</gene>